<reference evidence="3" key="1">
    <citation type="journal article" date="2013" name="Stand. Genomic Sci.">
        <title>Complete genome sequence of the halophilic bacterium Spirochaeta africana type strain (Z-7692(T)) from the alkaline Lake Magadi in the East African Rift.</title>
        <authorList>
            <person name="Liolos K."/>
            <person name="Abt B."/>
            <person name="Scheuner C."/>
            <person name="Teshima H."/>
            <person name="Held B."/>
            <person name="Lapidus A."/>
            <person name="Nolan M."/>
            <person name="Lucas S."/>
            <person name="Deshpande S."/>
            <person name="Cheng J.F."/>
            <person name="Tapia R."/>
            <person name="Goodwin L.A."/>
            <person name="Pitluck S."/>
            <person name="Pagani I."/>
            <person name="Ivanova N."/>
            <person name="Mavromatis K."/>
            <person name="Mikhailova N."/>
            <person name="Huntemann M."/>
            <person name="Pati A."/>
            <person name="Chen A."/>
            <person name="Palaniappan K."/>
            <person name="Land M."/>
            <person name="Rohde M."/>
            <person name="Tindall B.J."/>
            <person name="Detter J.C."/>
            <person name="Goker M."/>
            <person name="Bristow J."/>
            <person name="Eisen J.A."/>
            <person name="Markowitz V."/>
            <person name="Hugenholtz P."/>
            <person name="Woyke T."/>
            <person name="Klenk H.P."/>
            <person name="Kyrpides N.C."/>
        </authorList>
    </citation>
    <scope>NUCLEOTIDE SEQUENCE</scope>
    <source>
        <strain evidence="3">ATCC 700263 / DSM 8902 / Z-7692</strain>
    </source>
</reference>
<proteinExistence type="predicted"/>
<dbReference type="KEGG" id="sfc:Spiaf_1818"/>
<dbReference type="PATRIC" id="fig|889378.3.peg.1807"/>
<keyword evidence="3" id="KW-1185">Reference proteome</keyword>
<feature type="signal peptide" evidence="1">
    <location>
        <begin position="1"/>
        <end position="24"/>
    </location>
</feature>
<sequence>MYERYLRQLVIAVLWCTVATFAAADSASVEYVIDWVNNRLTINAEAPVPDQQRNRAAARQQTTRDLENRLPQFLSEGVLLVTVDAEHRIGESTAANTAVLQHIAEIFSAGSREYSRLHDDLRRVQLRYHVPLQPAILAPLISQDRARPVPRRLGWTPRAEYSGILIYAAAQDTRGALLPRIVDRTGTVYHDYSALDPDLLMQRGMVLYSDTPGSLAVTERVGASPRRVTSIAVSGSHGTDIVLSDEDIHALLSTPSTRAALRQGRVAVILHPDHVFDRY</sequence>
<dbReference type="EMBL" id="CP003282">
    <property type="protein sequence ID" value="AFG37875.1"/>
    <property type="molecule type" value="Genomic_DNA"/>
</dbReference>
<dbReference type="STRING" id="889378.Spiaf_1818"/>
<protein>
    <submittedName>
        <fullName evidence="2">Uncharacterized protein</fullName>
    </submittedName>
</protein>
<dbReference type="AlphaFoldDB" id="H9UK32"/>
<evidence type="ECO:0000313" key="2">
    <source>
        <dbReference type="EMBL" id="AFG37875.1"/>
    </source>
</evidence>
<accession>H9UK32</accession>
<dbReference type="HOGENOM" id="CLU_997162_0_0_12"/>
<dbReference type="eggNOG" id="COG2885">
    <property type="taxonomic scope" value="Bacteria"/>
</dbReference>
<evidence type="ECO:0000313" key="3">
    <source>
        <dbReference type="Proteomes" id="UP000007383"/>
    </source>
</evidence>
<gene>
    <name evidence="2" type="ordered locus">Spiaf_1818</name>
</gene>
<dbReference type="Proteomes" id="UP000007383">
    <property type="component" value="Chromosome"/>
</dbReference>
<name>H9UK32_SPIAZ</name>
<dbReference type="RefSeq" id="WP_014455858.1">
    <property type="nucleotide sequence ID" value="NC_017098.1"/>
</dbReference>
<organism evidence="2 3">
    <name type="scientific">Spirochaeta africana (strain ATCC 700263 / DSM 8902 / Z-7692)</name>
    <dbReference type="NCBI Taxonomy" id="889378"/>
    <lineage>
        <taxon>Bacteria</taxon>
        <taxon>Pseudomonadati</taxon>
        <taxon>Spirochaetota</taxon>
        <taxon>Spirochaetia</taxon>
        <taxon>Spirochaetales</taxon>
        <taxon>Spirochaetaceae</taxon>
        <taxon>Spirochaeta</taxon>
    </lineage>
</organism>
<keyword evidence="1" id="KW-0732">Signal</keyword>
<feature type="chain" id="PRO_5003623059" evidence="1">
    <location>
        <begin position="25"/>
        <end position="279"/>
    </location>
</feature>
<evidence type="ECO:0000256" key="1">
    <source>
        <dbReference type="SAM" id="SignalP"/>
    </source>
</evidence>